<dbReference type="PANTHER" id="PTHR22255">
    <property type="entry name" value="LP06548P"/>
    <property type="match status" value="1"/>
</dbReference>
<feature type="domain" description="DUF7044" evidence="3">
    <location>
        <begin position="82"/>
        <end position="173"/>
    </location>
</feature>
<dbReference type="EMBL" id="BGPR01010952">
    <property type="protein sequence ID" value="GBN48847.1"/>
    <property type="molecule type" value="Genomic_DNA"/>
</dbReference>
<proteinExistence type="predicted"/>
<feature type="domain" description="DUF7042" evidence="1">
    <location>
        <begin position="456"/>
        <end position="594"/>
    </location>
</feature>
<dbReference type="Pfam" id="PF23070">
    <property type="entry name" value="DUF7043"/>
    <property type="match status" value="1"/>
</dbReference>
<dbReference type="Pfam" id="PF23071">
    <property type="entry name" value="DUF7044"/>
    <property type="match status" value="1"/>
</dbReference>
<feature type="domain" description="DUF7043" evidence="2">
    <location>
        <begin position="334"/>
        <end position="444"/>
    </location>
</feature>
<evidence type="ECO:0000313" key="5">
    <source>
        <dbReference type="Proteomes" id="UP000499080"/>
    </source>
</evidence>
<evidence type="ECO:0000259" key="2">
    <source>
        <dbReference type="Pfam" id="PF23070"/>
    </source>
</evidence>
<name>A0A4Y2PF44_ARAVE</name>
<protein>
    <submittedName>
        <fullName evidence="4">Uncharacterized protein</fullName>
    </submittedName>
</protein>
<dbReference type="InterPro" id="IPR055470">
    <property type="entry name" value="DUF7042"/>
</dbReference>
<dbReference type="AlphaFoldDB" id="A0A4Y2PF44"/>
<dbReference type="Pfam" id="PF23069">
    <property type="entry name" value="DUF7042"/>
    <property type="match status" value="2"/>
</dbReference>
<evidence type="ECO:0000259" key="3">
    <source>
        <dbReference type="Pfam" id="PF23071"/>
    </source>
</evidence>
<keyword evidence="5" id="KW-1185">Reference proteome</keyword>
<organism evidence="4 5">
    <name type="scientific">Araneus ventricosus</name>
    <name type="common">Orbweaver spider</name>
    <name type="synonym">Epeira ventricosa</name>
    <dbReference type="NCBI Taxonomy" id="182803"/>
    <lineage>
        <taxon>Eukaryota</taxon>
        <taxon>Metazoa</taxon>
        <taxon>Ecdysozoa</taxon>
        <taxon>Arthropoda</taxon>
        <taxon>Chelicerata</taxon>
        <taxon>Arachnida</taxon>
        <taxon>Araneae</taxon>
        <taxon>Araneomorphae</taxon>
        <taxon>Entelegynae</taxon>
        <taxon>Araneoidea</taxon>
        <taxon>Araneidae</taxon>
        <taxon>Araneus</taxon>
    </lineage>
</organism>
<feature type="domain" description="DUF7042" evidence="1">
    <location>
        <begin position="192"/>
        <end position="325"/>
    </location>
</feature>
<dbReference type="PANTHER" id="PTHR22255:SF1">
    <property type="entry name" value="LD32918P"/>
    <property type="match status" value="1"/>
</dbReference>
<dbReference type="InterPro" id="IPR055471">
    <property type="entry name" value="DUF7043"/>
</dbReference>
<comment type="caution">
    <text evidence="4">The sequence shown here is derived from an EMBL/GenBank/DDBJ whole genome shotgun (WGS) entry which is preliminary data.</text>
</comment>
<gene>
    <name evidence="4" type="ORF">AVEN_80528_1</name>
</gene>
<dbReference type="OrthoDB" id="9982946at2759"/>
<accession>A0A4Y2PF44</accession>
<dbReference type="InterPro" id="IPR055472">
    <property type="entry name" value="DUF7044"/>
</dbReference>
<sequence>MFHLISQHVQQFVLGTLDFIWNYSESGYGKGALDGIGAFLKRTADQLVAEGKDAHNYNRLVSVLTENCQGITIYIYSYYGESCTLPQVLHGEWFSREDGLNNFITVDSKSIQERGRCRELVNTNNDNFTILLQNDNCYHCIRILVRTLNVLEKIETGCINLESEKPSVYSVCKHLDPHKELITWFSKNPTLKNCRSSLEGVWKFAYQNQFLFTGECKHPEANITACQTPGSQFYIQNQQYLMNYRHCDGVAETQDAEVQYKCLGDWYIGKNHYWAVLNARESRIEEAYRCFLANRDDDFFISVSITAECNTLKTAQGGPERLHLTPVKAEYVPPRCKFDDNFTGIWINTANFDAEVTINATHIVEQWKPDQGREKEQIYICHERRDSRFVLARMGINGCQKDFMCFDFVPRHHNVIRYRKGKSLIVDDFSTVCSWAMFPNKEQWRYDIFIKQNPVSIKCPVAGKFRFQQKGDILFETRIRGGVTSSPRPNVKCQDIISDFSVCDVDQKIIYIDAEYCISVDYFGRPVDIYSEPDYKMKCIAFWKENLKSYLITYDEEDAYSRYRCWVYQKADLNRLLMSESVGAFCHLKQDVTSNNSSEGAQVALLMDEYEREHDDCPMYFDDGTDPYRPAAEAVMVLSGGVLNKLSVFLQLSLLVHILLNIVKGL</sequence>
<dbReference type="GO" id="GO:0042060">
    <property type="term" value="P:wound healing"/>
    <property type="evidence" value="ECO:0007669"/>
    <property type="project" value="TreeGrafter"/>
</dbReference>
<evidence type="ECO:0000259" key="1">
    <source>
        <dbReference type="Pfam" id="PF23069"/>
    </source>
</evidence>
<dbReference type="Proteomes" id="UP000499080">
    <property type="component" value="Unassembled WGS sequence"/>
</dbReference>
<evidence type="ECO:0000313" key="4">
    <source>
        <dbReference type="EMBL" id="GBN48847.1"/>
    </source>
</evidence>
<reference evidence="4 5" key="1">
    <citation type="journal article" date="2019" name="Sci. Rep.">
        <title>Orb-weaving spider Araneus ventricosus genome elucidates the spidroin gene catalogue.</title>
        <authorList>
            <person name="Kono N."/>
            <person name="Nakamura H."/>
            <person name="Ohtoshi R."/>
            <person name="Moran D.A.P."/>
            <person name="Shinohara A."/>
            <person name="Yoshida Y."/>
            <person name="Fujiwara M."/>
            <person name="Mori M."/>
            <person name="Tomita M."/>
            <person name="Arakawa K."/>
        </authorList>
    </citation>
    <scope>NUCLEOTIDE SEQUENCE [LARGE SCALE GENOMIC DNA]</scope>
</reference>